<feature type="binding site" evidence="6">
    <location>
        <position position="58"/>
    </location>
    <ligand>
        <name>S-adenosyl-L-methionine</name>
        <dbReference type="ChEBI" id="CHEBI:59789"/>
    </ligand>
</feature>
<dbReference type="NCBIfam" id="TIGR00138">
    <property type="entry name" value="rsmG_gidB"/>
    <property type="match status" value="1"/>
</dbReference>
<keyword evidence="1 6" id="KW-0963">Cytoplasm</keyword>
<protein>
    <recommendedName>
        <fullName evidence="6">Ribosomal RNA small subunit methyltransferase G</fullName>
        <ecNumber evidence="6">2.1.1.-</ecNumber>
    </recommendedName>
    <alternativeName>
        <fullName evidence="6">16S rRNA 7-methylguanosine methyltransferase</fullName>
        <shortName evidence="6">16S rRNA m7G methyltransferase</shortName>
    </alternativeName>
</protein>
<evidence type="ECO:0000256" key="1">
    <source>
        <dbReference type="ARBA" id="ARBA00022490"/>
    </source>
</evidence>
<evidence type="ECO:0000256" key="6">
    <source>
        <dbReference type="HAMAP-Rule" id="MF_00074"/>
    </source>
</evidence>
<comment type="similarity">
    <text evidence="6">Belongs to the methyltransferase superfamily. RNA methyltransferase RsmG family.</text>
</comment>
<proteinExistence type="inferred from homology"/>
<dbReference type="PANTHER" id="PTHR31760">
    <property type="entry name" value="S-ADENOSYL-L-METHIONINE-DEPENDENT METHYLTRANSFERASES SUPERFAMILY PROTEIN"/>
    <property type="match status" value="1"/>
</dbReference>
<keyword evidence="3 6" id="KW-0489">Methyltransferase</keyword>
<evidence type="ECO:0000256" key="3">
    <source>
        <dbReference type="ARBA" id="ARBA00022603"/>
    </source>
</evidence>
<dbReference type="InterPro" id="IPR003682">
    <property type="entry name" value="rRNA_ssu_MeTfrase_G"/>
</dbReference>
<keyword evidence="8" id="KW-1185">Reference proteome</keyword>
<accession>A0A2K2U327</accession>
<dbReference type="InterPro" id="IPR029063">
    <property type="entry name" value="SAM-dependent_MTases_sf"/>
</dbReference>
<dbReference type="Gene3D" id="3.40.50.150">
    <property type="entry name" value="Vaccinia Virus protein VP39"/>
    <property type="match status" value="1"/>
</dbReference>
<dbReference type="AlphaFoldDB" id="A0A2K2U327"/>
<dbReference type="EMBL" id="PPEL01000071">
    <property type="protein sequence ID" value="PNV64733.1"/>
    <property type="molecule type" value="Genomic_DNA"/>
</dbReference>
<dbReference type="SUPFAM" id="SSF53335">
    <property type="entry name" value="S-adenosyl-L-methionine-dependent methyltransferases"/>
    <property type="match status" value="1"/>
</dbReference>
<organism evidence="7 8">
    <name type="scientific">Rubneribacter badeniensis</name>
    <dbReference type="NCBI Taxonomy" id="2070688"/>
    <lineage>
        <taxon>Bacteria</taxon>
        <taxon>Bacillati</taxon>
        <taxon>Actinomycetota</taxon>
        <taxon>Coriobacteriia</taxon>
        <taxon>Eggerthellales</taxon>
        <taxon>Eggerthellaceae</taxon>
        <taxon>Rubneribacter</taxon>
    </lineage>
</organism>
<evidence type="ECO:0000313" key="7">
    <source>
        <dbReference type="EMBL" id="PNV64733.1"/>
    </source>
</evidence>
<dbReference type="Proteomes" id="UP000236488">
    <property type="component" value="Unassembled WGS sequence"/>
</dbReference>
<sequence>MHDDLLRRHLELVIEANKTTNITRIESMEEGMVLHVEDSLVGLPELEAAPAGRYADLGSGAGYPGIPLAVETGRETLLVDSVGKKVSILDGFIEKLELPHVSTYAGRIEDLARERPGEFAVVTARALAKLSVLMELACPLLQQGGRLVCYKAHVDDEEFAHARSLQEKLGMKLVSDRSVSLGDNARRIIVFERVGNPSISLPRRTGMAQKKPL</sequence>
<name>A0A2K2U327_9ACTN</name>
<dbReference type="HAMAP" id="MF_00074">
    <property type="entry name" value="16SrRNA_methyltr_G"/>
    <property type="match status" value="1"/>
</dbReference>
<dbReference type="PANTHER" id="PTHR31760:SF0">
    <property type="entry name" value="S-ADENOSYL-L-METHIONINE-DEPENDENT METHYLTRANSFERASES SUPERFAMILY PROTEIN"/>
    <property type="match status" value="1"/>
</dbReference>
<dbReference type="RefSeq" id="WP_103263158.1">
    <property type="nucleotide sequence ID" value="NZ_PPEL01000071.1"/>
</dbReference>
<dbReference type="GO" id="GO:0070043">
    <property type="term" value="F:rRNA (guanine-N7-)-methyltransferase activity"/>
    <property type="evidence" value="ECO:0007669"/>
    <property type="project" value="UniProtKB-UniRule"/>
</dbReference>
<comment type="caution">
    <text evidence="6">Lacks conserved residue(s) required for the propagation of feature annotation.</text>
</comment>
<dbReference type="Pfam" id="PF02527">
    <property type="entry name" value="GidB"/>
    <property type="match status" value="1"/>
</dbReference>
<evidence type="ECO:0000313" key="8">
    <source>
        <dbReference type="Proteomes" id="UP000236488"/>
    </source>
</evidence>
<evidence type="ECO:0000256" key="2">
    <source>
        <dbReference type="ARBA" id="ARBA00022552"/>
    </source>
</evidence>
<gene>
    <name evidence="6 7" type="primary">rsmG</name>
    <name evidence="7" type="ORF">C2L80_10350</name>
</gene>
<evidence type="ECO:0000256" key="5">
    <source>
        <dbReference type="ARBA" id="ARBA00022691"/>
    </source>
</evidence>
<keyword evidence="2 6" id="KW-0698">rRNA processing</keyword>
<feature type="binding site" evidence="6">
    <location>
        <begin position="108"/>
        <end position="109"/>
    </location>
    <ligand>
        <name>S-adenosyl-L-methionine</name>
        <dbReference type="ChEBI" id="CHEBI:59789"/>
    </ligand>
</feature>
<feature type="binding site" evidence="6">
    <location>
        <position position="63"/>
    </location>
    <ligand>
        <name>S-adenosyl-L-methionine</name>
        <dbReference type="ChEBI" id="CHEBI:59789"/>
    </ligand>
</feature>
<keyword evidence="5 6" id="KW-0949">S-adenosyl-L-methionine</keyword>
<comment type="function">
    <text evidence="6">Specifically methylates the N7 position of a guanine in 16S rRNA.</text>
</comment>
<keyword evidence="4 6" id="KW-0808">Transferase</keyword>
<reference evidence="7 8" key="1">
    <citation type="journal article" date="2018" name="Int. J. Syst. Evol. Microbiol.">
        <title>Rubneribacter badeniensis gen. nov., sp. nov. and Enteroscipio rubneri gen. nov., sp. nov., new members of the Eggerthellaceae isolated from human faeces.</title>
        <authorList>
            <person name="Danylec N."/>
            <person name="Gobl A."/>
            <person name="Stoll D.A."/>
            <person name="Hetzer B."/>
            <person name="Kulling S.E."/>
            <person name="Huch M."/>
        </authorList>
    </citation>
    <scope>NUCLEOTIDE SEQUENCE [LARGE SCALE GENOMIC DNA]</scope>
    <source>
        <strain evidence="7 8">ResAG-85</strain>
    </source>
</reference>
<dbReference type="GO" id="GO:0005829">
    <property type="term" value="C:cytosol"/>
    <property type="evidence" value="ECO:0007669"/>
    <property type="project" value="TreeGrafter"/>
</dbReference>
<dbReference type="EC" id="2.1.1.-" evidence="6"/>
<comment type="caution">
    <text evidence="7">The sequence shown here is derived from an EMBL/GenBank/DDBJ whole genome shotgun (WGS) entry which is preliminary data.</text>
</comment>
<dbReference type="PIRSF" id="PIRSF003078">
    <property type="entry name" value="GidB"/>
    <property type="match status" value="1"/>
</dbReference>
<feature type="binding site" evidence="6">
    <location>
        <position position="125"/>
    </location>
    <ligand>
        <name>S-adenosyl-L-methionine</name>
        <dbReference type="ChEBI" id="CHEBI:59789"/>
    </ligand>
</feature>
<comment type="subcellular location">
    <subcellularLocation>
        <location evidence="6">Cytoplasm</location>
    </subcellularLocation>
</comment>
<evidence type="ECO:0000256" key="4">
    <source>
        <dbReference type="ARBA" id="ARBA00022679"/>
    </source>
</evidence>